<reference evidence="4 5" key="1">
    <citation type="submission" date="2016-07" db="EMBL/GenBank/DDBJ databases">
        <authorList>
            <consortium name="Pathogen Informatics"/>
        </authorList>
    </citation>
    <scope>NUCLEOTIDE SEQUENCE [LARGE SCALE GENOMIC DNA]</scope>
</reference>
<keyword evidence="1" id="KW-0472">Membrane</keyword>
<evidence type="ECO:0000313" key="2">
    <source>
        <dbReference type="EMBL" id="SCO65244.1"/>
    </source>
</evidence>
<dbReference type="EMBL" id="LT615258">
    <property type="protein sequence ID" value="SCO70955.1"/>
    <property type="molecule type" value="Genomic_DNA"/>
</dbReference>
<dbReference type="Proteomes" id="UP000305196">
    <property type="component" value="Chromosome 3"/>
</dbReference>
<dbReference type="VEuPathDB" id="PlasmoDB:PVW1_030007600"/>
<dbReference type="VEuPathDB" id="PlasmoDB:PVX_000020"/>
<accession>A0A1G4H7T6</accession>
<dbReference type="AlphaFoldDB" id="A0A1G4H7T6"/>
<proteinExistence type="predicted"/>
<name>A0A1G4H7T6_PLAVI</name>
<feature type="transmembrane region" description="Helical" evidence="1">
    <location>
        <begin position="223"/>
        <end position="245"/>
    </location>
</feature>
<evidence type="ECO:0000313" key="3">
    <source>
        <dbReference type="EMBL" id="SCO70955.1"/>
    </source>
</evidence>
<dbReference type="VEuPathDB" id="PlasmoDB:PVP01_0300500"/>
<evidence type="ECO:0000313" key="5">
    <source>
        <dbReference type="Proteomes" id="UP000305196"/>
    </source>
</evidence>
<protein>
    <submittedName>
        <fullName evidence="3">VIR protein</fullName>
    </submittedName>
</protein>
<evidence type="ECO:0000256" key="1">
    <source>
        <dbReference type="SAM" id="Phobius"/>
    </source>
</evidence>
<organism evidence="3 5">
    <name type="scientific">Plasmodium vivax</name>
    <name type="common">malaria parasite P. vivax</name>
    <dbReference type="NCBI Taxonomy" id="5855"/>
    <lineage>
        <taxon>Eukaryota</taxon>
        <taxon>Sar</taxon>
        <taxon>Alveolata</taxon>
        <taxon>Apicomplexa</taxon>
        <taxon>Aconoidasida</taxon>
        <taxon>Haemosporida</taxon>
        <taxon>Plasmodiidae</taxon>
        <taxon>Plasmodium</taxon>
        <taxon>Plasmodium (Plasmodium)</taxon>
    </lineage>
</organism>
<evidence type="ECO:0000313" key="4">
    <source>
        <dbReference type="Proteomes" id="UP000196402"/>
    </source>
</evidence>
<dbReference type="Proteomes" id="UP000196402">
    <property type="component" value="Chromosome 3"/>
</dbReference>
<gene>
    <name evidence="3" type="ORF">PVC01_030027500</name>
    <name evidence="2" type="ORF">PVT01_030005400</name>
</gene>
<keyword evidence="1" id="KW-0812">Transmembrane</keyword>
<sequence length="297" mass="35087">MENSIYNFVSTYSKYKEIYYKNNPEEDSIKDICEQYIFIQVDHDEEQGRQVGFMNVCPKVKNYLNYVKVNSESLDIPKCCKYLNYLLYDQAIYNLLSGYTTLSLYIELQKLYDEHNFDLVICNEHKEDVNYETYKKLNELITLYKDFDTYKASSDPKENNECKCVRKCANSYKTYIKKCEDGTQRNYCEALEEFRNTYNQHMQNGTNCNNVDIYLPSTKKVNIIVLITIPSIIILTFCFLLFILYKFTTVCSCINAQKGKRKNMKESLNKEIPNSKSKTNISHQNNGNRNYHIAYHT</sequence>
<keyword evidence="1" id="KW-1133">Transmembrane helix</keyword>
<dbReference type="VEuPathDB" id="PlasmoDB:PVPAM_000005000"/>
<dbReference type="EMBL" id="LT615241">
    <property type="protein sequence ID" value="SCO65244.1"/>
    <property type="molecule type" value="Genomic_DNA"/>
</dbReference>